<keyword evidence="3" id="KW-1185">Reference proteome</keyword>
<dbReference type="EMBL" id="CP020083">
    <property type="protein sequence ID" value="ASR50799.1"/>
    <property type="molecule type" value="Genomic_DNA"/>
</dbReference>
<reference evidence="2 3" key="1">
    <citation type="submission" date="2017-03" db="EMBL/GenBank/DDBJ databases">
        <title>Complete genome sequence of Blastomonas fulva degrading microcsystin LR.</title>
        <authorList>
            <person name="Lee H.-g."/>
            <person name="Jin L."/>
            <person name="oh H.-M."/>
        </authorList>
    </citation>
    <scope>NUCLEOTIDE SEQUENCE [LARGE SCALE GENOMIC DNA]</scope>
    <source>
        <strain evidence="2 3">T2</strain>
    </source>
</reference>
<name>A0ABM6M4N7_9SPHN</name>
<dbReference type="PANTHER" id="PTHR38075:SF1">
    <property type="entry name" value="DUF4139 DOMAIN-CONTAINING PROTEIN"/>
    <property type="match status" value="1"/>
</dbReference>
<organism evidence="2 3">
    <name type="scientific">Blastomonas fulva</name>
    <dbReference type="NCBI Taxonomy" id="1550728"/>
    <lineage>
        <taxon>Bacteria</taxon>
        <taxon>Pseudomonadati</taxon>
        <taxon>Pseudomonadota</taxon>
        <taxon>Alphaproteobacteria</taxon>
        <taxon>Sphingomonadales</taxon>
        <taxon>Sphingomonadaceae</taxon>
        <taxon>Blastomonas</taxon>
    </lineage>
</organism>
<gene>
    <name evidence="2" type="ORF">B5J99_04345</name>
</gene>
<dbReference type="RefSeq" id="WP_117351617.1">
    <property type="nucleotide sequence ID" value="NZ_CP020083.1"/>
</dbReference>
<evidence type="ECO:0000313" key="3">
    <source>
        <dbReference type="Proteomes" id="UP000258016"/>
    </source>
</evidence>
<accession>A0ABM6M4N7</accession>
<dbReference type="PANTHER" id="PTHR38075">
    <property type="entry name" value="DUF4139 DOMAIN-CONTAINING PROTEIN"/>
    <property type="match status" value="1"/>
</dbReference>
<feature type="signal peptide" evidence="1">
    <location>
        <begin position="1"/>
        <end position="17"/>
    </location>
</feature>
<protein>
    <recommendedName>
        <fullName evidence="4">DUF4139 domain-containing protein</fullName>
    </recommendedName>
</protein>
<evidence type="ECO:0000313" key="2">
    <source>
        <dbReference type="EMBL" id="ASR50799.1"/>
    </source>
</evidence>
<proteinExistence type="predicted"/>
<keyword evidence="1" id="KW-0732">Signal</keyword>
<sequence>MLGALIALAALLSPAQAQTRPEIISPRPDSVAVTIYRDPARGDGGGMNLNFLNGFAVVTETRRITVPAGPATIRFAGVAEGMVAVSSVVRGLPGGIIEQNRDKKLLSPGALVDGTLGNRVTLRRTDPATGAVSERDAVIRSGSSGALVVETESGIEALQCSGLPEKVIYEKLPGGLFATPVLSVDTVSPEAATVEVTLTYLAAGFDWNADYVVKLADDGTSLDLFSWLTLANGNAESFADSELLVIAGTLNIRQPMQAIADKPQATPLYIRCWPRGSTAAGVFDIPPPPPPPPPMMMAPSAMRTGAVRAEAMEEVIVTGSRVTVAELEALGDLKLYRVPFRSTVAAKGQKQVKLLAKQNVPARMVYRGNANGSDETPEPLEIEVRMDNKTATGLGLPLPSGRISVFDGASDNGLLIGQGRMRDYAVGQEVKFTIGTSSAVRLATTTLAGSGPEGSENRKLVLTNANPEPVTAEIDLAEIAEADLRKATAKVVRKDGKHVWQVTVPANDSATISYQLRFVDG</sequence>
<evidence type="ECO:0008006" key="4">
    <source>
        <dbReference type="Google" id="ProtNLM"/>
    </source>
</evidence>
<dbReference type="GeneID" id="303484803"/>
<dbReference type="Proteomes" id="UP000258016">
    <property type="component" value="Chromosome"/>
</dbReference>
<evidence type="ECO:0000256" key="1">
    <source>
        <dbReference type="SAM" id="SignalP"/>
    </source>
</evidence>
<feature type="chain" id="PRO_5045357394" description="DUF4139 domain-containing protein" evidence="1">
    <location>
        <begin position="18"/>
        <end position="521"/>
    </location>
</feature>